<name>A0ABQ0MCM2_MYCCL</name>
<sequence length="365" mass="41142">MLNLVSHIVYKGSQRDILYQRGQRLQEEYQATLDTLCNLTSRSDFRLQKAMVAAAYDLDLAALHELSEAEFTNNQVKLGRLLRDQAPPLVVYLGGSRATTSPSLSTTLRYTSIQDIREEDSGQSESFQERPWNRLWDEFPDSLPCSWGWHARSHDSESAFIFVSGAYVAWPSRWPESRGMELVKLLAHFRVVMFHELIHFLRTKVHGLEKLPPVDPLSNVKEESGRYAESLAFGGIVDMFLTPEDEVVLFTTNPAAPTGTADYQLDRQIFDSLFTHDTPPIDFKQLRTTGNLVSVPIPTYARSKSGGCGSVVEVVGEPPVVETQSESHGTQRSRYAIPPELVEALARNRENITQGNRADCLWIRT</sequence>
<evidence type="ECO:0000313" key="1">
    <source>
        <dbReference type="EMBL" id="GAT61052.1"/>
    </source>
</evidence>
<proteinExistence type="predicted"/>
<gene>
    <name evidence="1" type="ORF">MCHLO_17119</name>
</gene>
<dbReference type="Proteomes" id="UP000815677">
    <property type="component" value="Unassembled WGS sequence"/>
</dbReference>
<keyword evidence="2" id="KW-1185">Reference proteome</keyword>
<organism evidence="1 2">
    <name type="scientific">Mycena chlorophos</name>
    <name type="common">Agaric fungus</name>
    <name type="synonym">Agaricus chlorophos</name>
    <dbReference type="NCBI Taxonomy" id="658473"/>
    <lineage>
        <taxon>Eukaryota</taxon>
        <taxon>Fungi</taxon>
        <taxon>Dikarya</taxon>
        <taxon>Basidiomycota</taxon>
        <taxon>Agaricomycotina</taxon>
        <taxon>Agaricomycetes</taxon>
        <taxon>Agaricomycetidae</taxon>
        <taxon>Agaricales</taxon>
        <taxon>Marasmiineae</taxon>
        <taxon>Mycenaceae</taxon>
        <taxon>Mycena</taxon>
    </lineage>
</organism>
<accession>A0ABQ0MCM2</accession>
<evidence type="ECO:0000313" key="2">
    <source>
        <dbReference type="Proteomes" id="UP000815677"/>
    </source>
</evidence>
<reference evidence="1" key="1">
    <citation type="submission" date="2014-09" db="EMBL/GenBank/DDBJ databases">
        <title>Genome sequence of the luminous mushroom Mycena chlorophos for searching fungal bioluminescence genes.</title>
        <authorList>
            <person name="Tanaka Y."/>
            <person name="Kasuga D."/>
            <person name="Oba Y."/>
            <person name="Hase S."/>
            <person name="Sato K."/>
            <person name="Oba Y."/>
            <person name="Sakakibara Y."/>
        </authorList>
    </citation>
    <scope>NUCLEOTIDE SEQUENCE</scope>
</reference>
<dbReference type="EMBL" id="DF849975">
    <property type="protein sequence ID" value="GAT61052.1"/>
    <property type="molecule type" value="Genomic_DNA"/>
</dbReference>
<protein>
    <submittedName>
        <fullName evidence="1">Uncharacterized protein</fullName>
    </submittedName>
</protein>